<feature type="region of interest" description="Disordered" evidence="1">
    <location>
        <begin position="1"/>
        <end position="24"/>
    </location>
</feature>
<dbReference type="AlphaFoldDB" id="A0A914D6V1"/>
<name>A0A914D6V1_9BILA</name>
<accession>A0A914D6V1</accession>
<feature type="compositionally biased region" description="Basic residues" evidence="1">
    <location>
        <begin position="8"/>
        <end position="18"/>
    </location>
</feature>
<reference evidence="3" key="1">
    <citation type="submission" date="2022-11" db="UniProtKB">
        <authorList>
            <consortium name="WormBaseParasite"/>
        </authorList>
    </citation>
    <scope>IDENTIFICATION</scope>
</reference>
<feature type="compositionally biased region" description="Basic residues" evidence="1">
    <location>
        <begin position="126"/>
        <end position="136"/>
    </location>
</feature>
<evidence type="ECO:0000313" key="2">
    <source>
        <dbReference type="Proteomes" id="UP000887540"/>
    </source>
</evidence>
<sequence>MQKWAIKQSKKRGRKPKKEQKEKNPVYVELGKRAAEVRYGKKYGANLDQFERNKEGKIKQLVEDGEKNNQGFWVFPGQEHEIEERYGVKLIPWSKRGGGKKRSQSKNVSTTPTKKAKLDNQTPKKVMTKSKVHTKPKTAPVYKTKKTRKSPVKTATTRKAPAKTSTIQKAPVKTATTRKTPTRRGAKSMTSSEPVTLTEPAKSTMNKKVVRSAKAKAIEFLKDKK</sequence>
<organism evidence="2 3">
    <name type="scientific">Acrobeloides nanus</name>
    <dbReference type="NCBI Taxonomy" id="290746"/>
    <lineage>
        <taxon>Eukaryota</taxon>
        <taxon>Metazoa</taxon>
        <taxon>Ecdysozoa</taxon>
        <taxon>Nematoda</taxon>
        <taxon>Chromadorea</taxon>
        <taxon>Rhabditida</taxon>
        <taxon>Tylenchina</taxon>
        <taxon>Cephalobomorpha</taxon>
        <taxon>Cephaloboidea</taxon>
        <taxon>Cephalobidae</taxon>
        <taxon>Acrobeloides</taxon>
    </lineage>
</organism>
<feature type="compositionally biased region" description="Low complexity" evidence="1">
    <location>
        <begin position="153"/>
        <end position="179"/>
    </location>
</feature>
<feature type="compositionally biased region" description="Polar residues" evidence="1">
    <location>
        <begin position="107"/>
        <end position="123"/>
    </location>
</feature>
<dbReference type="WBParaSite" id="ACRNAN_scaffold1995.g15559.t1">
    <property type="protein sequence ID" value="ACRNAN_scaffold1995.g15559.t1"/>
    <property type="gene ID" value="ACRNAN_scaffold1995.g15559"/>
</dbReference>
<proteinExistence type="predicted"/>
<feature type="region of interest" description="Disordered" evidence="1">
    <location>
        <begin position="92"/>
        <end position="208"/>
    </location>
</feature>
<evidence type="ECO:0000256" key="1">
    <source>
        <dbReference type="SAM" id="MobiDB-lite"/>
    </source>
</evidence>
<feature type="compositionally biased region" description="Polar residues" evidence="1">
    <location>
        <begin position="188"/>
        <end position="206"/>
    </location>
</feature>
<dbReference type="Proteomes" id="UP000887540">
    <property type="component" value="Unplaced"/>
</dbReference>
<keyword evidence="2" id="KW-1185">Reference proteome</keyword>
<protein>
    <submittedName>
        <fullName evidence="3">Uncharacterized protein</fullName>
    </submittedName>
</protein>
<evidence type="ECO:0000313" key="3">
    <source>
        <dbReference type="WBParaSite" id="ACRNAN_scaffold1995.g15559.t1"/>
    </source>
</evidence>